<sequence>MFLNHTGWISFGYLFFGHSKKSNSPEKAKDRLKKDTKMSLPLKDTQQELAQFTPTQPARQAKKQTKKKPT</sequence>
<gene>
    <name evidence="2" type="ORF">EF096_09760</name>
</gene>
<evidence type="ECO:0000313" key="3">
    <source>
        <dbReference type="Proteomes" id="UP000275199"/>
    </source>
</evidence>
<feature type="compositionally biased region" description="Basic and acidic residues" evidence="1">
    <location>
        <begin position="23"/>
        <end position="37"/>
    </location>
</feature>
<reference evidence="2 3" key="1">
    <citation type="submission" date="2018-11" db="EMBL/GenBank/DDBJ databases">
        <authorList>
            <person name="Jang G.I."/>
            <person name="Hwang C.Y."/>
        </authorList>
    </citation>
    <scope>NUCLEOTIDE SEQUENCE [LARGE SCALE GENOMIC DNA]</scope>
    <source>
        <strain evidence="2 3">SSM26</strain>
    </source>
</reference>
<protein>
    <submittedName>
        <fullName evidence="2">Uncharacterized protein</fullName>
    </submittedName>
</protein>
<dbReference type="EMBL" id="RKKU01000010">
    <property type="protein sequence ID" value="ROZ84684.1"/>
    <property type="molecule type" value="Genomic_DNA"/>
</dbReference>
<feature type="compositionally biased region" description="Basic residues" evidence="1">
    <location>
        <begin position="60"/>
        <end position="70"/>
    </location>
</feature>
<evidence type="ECO:0000313" key="2">
    <source>
        <dbReference type="EMBL" id="ROZ84684.1"/>
    </source>
</evidence>
<comment type="caution">
    <text evidence="2">The sequence shown here is derived from an EMBL/GenBank/DDBJ whole genome shotgun (WGS) entry which is preliminary data.</text>
</comment>
<keyword evidence="3" id="KW-1185">Reference proteome</keyword>
<name>A0ABX9XHS6_9PSED</name>
<dbReference type="Proteomes" id="UP000275199">
    <property type="component" value="Unassembled WGS sequence"/>
</dbReference>
<accession>A0ABX9XHS6</accession>
<proteinExistence type="predicted"/>
<organism evidence="2 3">
    <name type="scientific">Pseudomonas neustonica</name>
    <dbReference type="NCBI Taxonomy" id="2487346"/>
    <lineage>
        <taxon>Bacteria</taxon>
        <taxon>Pseudomonadati</taxon>
        <taxon>Pseudomonadota</taxon>
        <taxon>Gammaproteobacteria</taxon>
        <taxon>Pseudomonadales</taxon>
        <taxon>Pseudomonadaceae</taxon>
        <taxon>Pseudomonas</taxon>
    </lineage>
</organism>
<dbReference type="RefSeq" id="WP_123889440.1">
    <property type="nucleotide sequence ID" value="NZ_RKKU01000010.1"/>
</dbReference>
<feature type="compositionally biased region" description="Polar residues" evidence="1">
    <location>
        <begin position="47"/>
        <end position="58"/>
    </location>
</feature>
<evidence type="ECO:0000256" key="1">
    <source>
        <dbReference type="SAM" id="MobiDB-lite"/>
    </source>
</evidence>
<feature type="region of interest" description="Disordered" evidence="1">
    <location>
        <begin position="19"/>
        <end position="70"/>
    </location>
</feature>